<evidence type="ECO:0000313" key="2">
    <source>
        <dbReference type="EMBL" id="OAN50051.1"/>
    </source>
</evidence>
<evidence type="ECO:0000256" key="1">
    <source>
        <dbReference type="SAM" id="Phobius"/>
    </source>
</evidence>
<gene>
    <name evidence="2" type="ORF">A6A05_02230</name>
</gene>
<dbReference type="AlphaFoldDB" id="A0A178MMX8"/>
<keyword evidence="1" id="KW-1133">Transmembrane helix</keyword>
<dbReference type="STRING" id="1437059.A6A05_02230"/>
<reference evidence="2 3" key="1">
    <citation type="submission" date="2016-04" db="EMBL/GenBank/DDBJ databases">
        <title>Draft genome sequence of freshwater magnetotactic bacteria Magnetospirillum marisnigri SP-1 and Magnetospirillum moscoviense BB-1.</title>
        <authorList>
            <person name="Koziaeva V."/>
            <person name="Dziuba M.V."/>
            <person name="Ivanov T.M."/>
            <person name="Kuznetsov B."/>
            <person name="Grouzdev D.S."/>
        </authorList>
    </citation>
    <scope>NUCLEOTIDE SEQUENCE [LARGE SCALE GENOMIC DNA]</scope>
    <source>
        <strain evidence="2 3">BB-1</strain>
    </source>
</reference>
<keyword evidence="1" id="KW-0812">Transmembrane</keyword>
<name>A0A178MMX8_9PROT</name>
<feature type="transmembrane region" description="Helical" evidence="1">
    <location>
        <begin position="163"/>
        <end position="182"/>
    </location>
</feature>
<keyword evidence="1" id="KW-0472">Membrane</keyword>
<evidence type="ECO:0000313" key="3">
    <source>
        <dbReference type="Proteomes" id="UP000078543"/>
    </source>
</evidence>
<evidence type="ECO:0008006" key="4">
    <source>
        <dbReference type="Google" id="ProtNLM"/>
    </source>
</evidence>
<comment type="caution">
    <text evidence="2">The sequence shown here is derived from an EMBL/GenBank/DDBJ whole genome shotgun (WGS) entry which is preliminary data.</text>
</comment>
<accession>A0A178MMX8</accession>
<proteinExistence type="predicted"/>
<dbReference type="Proteomes" id="UP000078543">
    <property type="component" value="Unassembled WGS sequence"/>
</dbReference>
<sequence>MVAILLCTGLLTAVFGYYKFEDVLSSLVRSRYSFVVFTIKKNIEDRLNLGLALRQLRQIQETIELEKVRDDQILGIEIYDARGEVLFNTDRGGIGVSVPAKWLEPLAQPSSQPFSLMDDDMQLVGLPLVNNLGKVEGAVVLRFPSAFIDRELGPLLSRVAVELLAALGLFSVIALVASYVVLGSVGRRLRAMERTLATVLAEGGDAEPDPTDEGGFESRYAEFVAKTREAVEHIAESTQEVERLDRLA</sequence>
<keyword evidence="3" id="KW-1185">Reference proteome</keyword>
<organism evidence="2 3">
    <name type="scientific">Magnetospirillum moscoviense</name>
    <dbReference type="NCBI Taxonomy" id="1437059"/>
    <lineage>
        <taxon>Bacteria</taxon>
        <taxon>Pseudomonadati</taxon>
        <taxon>Pseudomonadota</taxon>
        <taxon>Alphaproteobacteria</taxon>
        <taxon>Rhodospirillales</taxon>
        <taxon>Rhodospirillaceae</taxon>
        <taxon>Magnetospirillum</taxon>
    </lineage>
</organism>
<dbReference type="EMBL" id="LWQU01000141">
    <property type="protein sequence ID" value="OAN50051.1"/>
    <property type="molecule type" value="Genomic_DNA"/>
</dbReference>
<protein>
    <recommendedName>
        <fullName evidence="4">HAMP domain-containing protein</fullName>
    </recommendedName>
</protein>